<dbReference type="RefSeq" id="WP_286658577.1">
    <property type="nucleotide sequence ID" value="NZ_JASZYV010000001.1"/>
</dbReference>
<keyword evidence="9 12" id="KW-0030">Aminoacyl-tRNA synthetase</keyword>
<comment type="cofactor">
    <cofactor evidence="12">
        <name>Zn(2+)</name>
        <dbReference type="ChEBI" id="CHEBI:29105"/>
    </cofactor>
    <text evidence="12">Binds 1 zinc ion per subunit.</text>
</comment>
<gene>
    <name evidence="12 17" type="primary">ileS</name>
    <name evidence="17" type="ORF">QTH91_03155</name>
</gene>
<evidence type="ECO:0000256" key="6">
    <source>
        <dbReference type="ARBA" id="ARBA00022833"/>
    </source>
</evidence>
<comment type="catalytic activity">
    <reaction evidence="11 12">
        <text>tRNA(Ile) + L-isoleucine + ATP = L-isoleucyl-tRNA(Ile) + AMP + diphosphate</text>
        <dbReference type="Rhea" id="RHEA:11060"/>
        <dbReference type="Rhea" id="RHEA-COMP:9666"/>
        <dbReference type="Rhea" id="RHEA-COMP:9695"/>
        <dbReference type="ChEBI" id="CHEBI:30616"/>
        <dbReference type="ChEBI" id="CHEBI:33019"/>
        <dbReference type="ChEBI" id="CHEBI:58045"/>
        <dbReference type="ChEBI" id="CHEBI:78442"/>
        <dbReference type="ChEBI" id="CHEBI:78528"/>
        <dbReference type="ChEBI" id="CHEBI:456215"/>
        <dbReference type="EC" id="6.1.1.5"/>
    </reaction>
</comment>
<feature type="domain" description="Aminoacyl-tRNA synthetase class Ia" evidence="14">
    <location>
        <begin position="36"/>
        <end position="669"/>
    </location>
</feature>
<dbReference type="InterPro" id="IPR001412">
    <property type="entry name" value="aa-tRNA-synth_I_CS"/>
</dbReference>
<dbReference type="PROSITE" id="PS00178">
    <property type="entry name" value="AA_TRNA_LIGASE_I"/>
    <property type="match status" value="1"/>
</dbReference>
<proteinExistence type="inferred from homology"/>
<feature type="region of interest" description="Disordered" evidence="13">
    <location>
        <begin position="1"/>
        <end position="30"/>
    </location>
</feature>
<organism evidence="17 18">
    <name type="scientific">Variovorax dokdonensis</name>
    <dbReference type="NCBI Taxonomy" id="344883"/>
    <lineage>
        <taxon>Bacteria</taxon>
        <taxon>Pseudomonadati</taxon>
        <taxon>Pseudomonadota</taxon>
        <taxon>Betaproteobacteria</taxon>
        <taxon>Burkholderiales</taxon>
        <taxon>Comamonadaceae</taxon>
        <taxon>Variovorax</taxon>
    </lineage>
</organism>
<evidence type="ECO:0000256" key="5">
    <source>
        <dbReference type="ARBA" id="ARBA00022741"/>
    </source>
</evidence>
<evidence type="ECO:0000256" key="2">
    <source>
        <dbReference type="ARBA" id="ARBA00022490"/>
    </source>
</evidence>
<evidence type="ECO:0000259" key="14">
    <source>
        <dbReference type="Pfam" id="PF00133"/>
    </source>
</evidence>
<comment type="domain">
    <text evidence="12">IleRS has two distinct active sites: one for aminoacylation and one for editing. The misactivated valine is translocated from the active site to the editing site, which sterically excludes the correctly activated isoleucine. The single editing site contains two valyl binding pockets, one specific for each substrate (Val-AMP or Val-tRNA(Ile)).</text>
</comment>
<dbReference type="Gene3D" id="3.40.50.620">
    <property type="entry name" value="HUPs"/>
    <property type="match status" value="2"/>
</dbReference>
<keyword evidence="4 12" id="KW-0479">Metal-binding</keyword>
<feature type="binding site" evidence="12">
    <location>
        <position position="635"/>
    </location>
    <ligand>
        <name>ATP</name>
        <dbReference type="ChEBI" id="CHEBI:30616"/>
    </ligand>
</feature>
<evidence type="ECO:0000259" key="16">
    <source>
        <dbReference type="Pfam" id="PF08264"/>
    </source>
</evidence>
<keyword evidence="18" id="KW-1185">Reference proteome</keyword>
<dbReference type="Pfam" id="PF06827">
    <property type="entry name" value="zf-FPG_IleRS"/>
    <property type="match status" value="1"/>
</dbReference>
<keyword evidence="2 12" id="KW-0963">Cytoplasm</keyword>
<dbReference type="Gene3D" id="3.90.740.10">
    <property type="entry name" value="Valyl/Leucyl/Isoleucyl-tRNA synthetase, editing domain"/>
    <property type="match status" value="1"/>
</dbReference>
<dbReference type="InterPro" id="IPR050081">
    <property type="entry name" value="Ile-tRNA_ligase"/>
</dbReference>
<keyword evidence="6 12" id="KW-0862">Zinc</keyword>
<keyword evidence="8 12" id="KW-0648">Protein biosynthesis</keyword>
<evidence type="ECO:0000256" key="12">
    <source>
        <dbReference type="HAMAP-Rule" id="MF_02002"/>
    </source>
</evidence>
<feature type="binding site" evidence="12">
    <location>
        <position position="916"/>
    </location>
    <ligand>
        <name>Zn(2+)</name>
        <dbReference type="ChEBI" id="CHEBI:29105"/>
    </ligand>
</feature>
<evidence type="ECO:0000256" key="4">
    <source>
        <dbReference type="ARBA" id="ARBA00022723"/>
    </source>
</evidence>
<dbReference type="InterPro" id="IPR009080">
    <property type="entry name" value="tRNAsynth_Ia_anticodon-bd"/>
</dbReference>
<evidence type="ECO:0000256" key="7">
    <source>
        <dbReference type="ARBA" id="ARBA00022840"/>
    </source>
</evidence>
<evidence type="ECO:0000259" key="15">
    <source>
        <dbReference type="Pfam" id="PF06827"/>
    </source>
</evidence>
<feature type="binding site" evidence="12">
    <location>
        <position position="936"/>
    </location>
    <ligand>
        <name>Zn(2+)</name>
        <dbReference type="ChEBI" id="CHEBI:29105"/>
    </ligand>
</feature>
<evidence type="ECO:0000256" key="8">
    <source>
        <dbReference type="ARBA" id="ARBA00022917"/>
    </source>
</evidence>
<dbReference type="InterPro" id="IPR033708">
    <property type="entry name" value="Anticodon_Ile_BEm"/>
</dbReference>
<feature type="short sequence motif" description="'HIGH' region" evidence="12">
    <location>
        <begin position="66"/>
        <end position="76"/>
    </location>
</feature>
<comment type="subunit">
    <text evidence="12">Monomer.</text>
</comment>
<dbReference type="GO" id="GO:0004822">
    <property type="term" value="F:isoleucine-tRNA ligase activity"/>
    <property type="evidence" value="ECO:0007669"/>
    <property type="project" value="UniProtKB-EC"/>
</dbReference>
<dbReference type="EC" id="6.1.1.5" evidence="12"/>
<feature type="binding site" evidence="12">
    <location>
        <position position="919"/>
    </location>
    <ligand>
        <name>Zn(2+)</name>
        <dbReference type="ChEBI" id="CHEBI:29105"/>
    </ligand>
</feature>
<dbReference type="Proteomes" id="UP001174908">
    <property type="component" value="Unassembled WGS sequence"/>
</dbReference>
<dbReference type="InterPro" id="IPR010663">
    <property type="entry name" value="Znf_FPG/IleRS"/>
</dbReference>
<dbReference type="InterPro" id="IPR002301">
    <property type="entry name" value="Ile-tRNA-ligase"/>
</dbReference>
<dbReference type="EMBL" id="JASZYV010000001">
    <property type="protein sequence ID" value="MDM0043468.1"/>
    <property type="molecule type" value="Genomic_DNA"/>
</dbReference>
<dbReference type="InterPro" id="IPR014729">
    <property type="entry name" value="Rossmann-like_a/b/a_fold"/>
</dbReference>
<keyword evidence="5 12" id="KW-0547">Nucleotide-binding</keyword>
<accession>A0ABT7N693</accession>
<comment type="function">
    <text evidence="10 12">Catalyzes the attachment of isoleucine to tRNA(Ile). As IleRS can inadvertently accommodate and process structurally similar amino acids such as valine, to avoid such errors it has two additional distinct tRNA(Ile)-dependent editing activities. One activity is designated as 'pretransfer' editing and involves the hydrolysis of activated Val-AMP. The other activity is designated 'posttransfer' editing and involves deacylation of mischarged Val-tRNA(Ile).</text>
</comment>
<feature type="domain" description="Methionyl/Valyl/Leucyl/Isoleucyl-tRNA synthetase anticodon-binding" evidence="16">
    <location>
        <begin position="715"/>
        <end position="868"/>
    </location>
</feature>
<dbReference type="InterPro" id="IPR002300">
    <property type="entry name" value="aa-tRNA-synth_Ia"/>
</dbReference>
<evidence type="ECO:0000256" key="13">
    <source>
        <dbReference type="SAM" id="MobiDB-lite"/>
    </source>
</evidence>
<keyword evidence="7 12" id="KW-0067">ATP-binding</keyword>
<dbReference type="SUPFAM" id="SSF52374">
    <property type="entry name" value="Nucleotidylyl transferase"/>
    <property type="match status" value="1"/>
</dbReference>
<dbReference type="PANTHER" id="PTHR42765">
    <property type="entry name" value="SOLEUCYL-TRNA SYNTHETASE"/>
    <property type="match status" value="1"/>
</dbReference>
<dbReference type="CDD" id="cd07960">
    <property type="entry name" value="Anticodon_Ia_Ile_BEm"/>
    <property type="match status" value="1"/>
</dbReference>
<dbReference type="NCBIfam" id="TIGR00392">
    <property type="entry name" value="ileS"/>
    <property type="match status" value="1"/>
</dbReference>
<evidence type="ECO:0000313" key="17">
    <source>
        <dbReference type="EMBL" id="MDM0043468.1"/>
    </source>
</evidence>
<evidence type="ECO:0000256" key="9">
    <source>
        <dbReference type="ARBA" id="ARBA00023146"/>
    </source>
</evidence>
<evidence type="ECO:0000256" key="11">
    <source>
        <dbReference type="ARBA" id="ARBA00048359"/>
    </source>
</evidence>
<dbReference type="InterPro" id="IPR013155">
    <property type="entry name" value="M/V/L/I-tRNA-synth_anticd-bd"/>
</dbReference>
<dbReference type="PANTHER" id="PTHR42765:SF1">
    <property type="entry name" value="ISOLEUCINE--TRNA LIGASE, MITOCHONDRIAL"/>
    <property type="match status" value="1"/>
</dbReference>
<dbReference type="Gene3D" id="1.10.730.20">
    <property type="match status" value="1"/>
</dbReference>
<dbReference type="PRINTS" id="PR00984">
    <property type="entry name" value="TRNASYNTHILE"/>
</dbReference>
<dbReference type="Pfam" id="PF08264">
    <property type="entry name" value="Anticodon_1"/>
    <property type="match status" value="1"/>
</dbReference>
<sequence>MAETPDDATTDYRATLNLPDTPFPMRGDLPKREPGWVKQWNDEGRYQRLRDARIGAPKFILHDGPPYANGQIHMGHAVNKILKDMITKARQLEGFDALYVPGWDCHGLPIENAIEKKHGRNLSRDEMQAKSRAYATEQIAQQMVDFQRLGVLGEWTHPYKTMDFANEAGEIRAFKRVIERGFVYRGLKPVYWCFDCGSSLAEFEIEYADKKSQTLDVAFKAHDPAALAAAFGLPSLAKDAFVVIWTTTAWTIPANQALNLNPELEYALVDTERGLLVIAASLVEMCMNRWALDGKVLATVKGEKLGGLEFEHPLYDVDAGYRRLSPVYLADYATADDGTGIVHSSPAYGLEDFNSCIAHGLSYDEILNPVQGNGSYAADFPLFGGQSIWKAVPVIIQALRDADRLIGTEVITHSYPHCWRHKTPVIYRAAAQWFIRMDEGEGVFTKPGDKPAQTLRQLALAAIEQTGFYPENGKARLHDMIANRPDWCISRQRSWGVPIPFFLHKDSGELHPRTMEILDQAAAIVEQGGIEAWSRVTTEEILGAEDAPNYTKSTDILEVWFDSGSTFFHVLRGTHPNVHHESGPEADLYLEGHDQHRGWFHSSLLLACALEGRAPYRGLLTHGFTVDSQGRKMSKSLGNGIDPQEVSKKLGAEIIRLWVAASDYSGDIAGDDKILARVVDAYRRIRNTLRFLLANTSDFDISRDCVPLEEMLEIDRYALSRAAQFQAEILAHYKVYEFHPVVAKLQVYCSEDLGAFYLDILKDRLYTTAAGSKARRSAQTALWHITQAMLRWMAPFLSFTAEEAWGICAPEASRGQSIFAETYLDLGNPDDALLSKWGRIRELRDLVNKEVENLRADGKLGSSLQSNVRLTAGESDFALLSTLGEDLKFVLLTSVAELTAGSQFEVDVRPSAALKCERCWHWRDDVGHDVERPTLCGRCTTNLYGAGEVRTVA</sequence>
<reference evidence="17" key="1">
    <citation type="submission" date="2023-06" db="EMBL/GenBank/DDBJ databases">
        <authorList>
            <person name="Jiang Y."/>
            <person name="Liu Q."/>
        </authorList>
    </citation>
    <scope>NUCLEOTIDE SEQUENCE</scope>
    <source>
        <strain evidence="17">CGMCC 1.12089</strain>
    </source>
</reference>
<dbReference type="HAMAP" id="MF_02002">
    <property type="entry name" value="Ile_tRNA_synth_type1"/>
    <property type="match status" value="1"/>
</dbReference>
<keyword evidence="3 12" id="KW-0436">Ligase</keyword>
<name>A0ABT7N693_9BURK</name>
<feature type="domain" description="Zinc finger FPG/IleRS-type" evidence="15">
    <location>
        <begin position="914"/>
        <end position="941"/>
    </location>
</feature>
<feature type="binding site" evidence="12">
    <location>
        <position position="591"/>
    </location>
    <ligand>
        <name>L-isoleucyl-5'-AMP</name>
        <dbReference type="ChEBI" id="CHEBI:178002"/>
    </ligand>
</feature>
<comment type="subcellular location">
    <subcellularLocation>
        <location evidence="12">Cytoplasm</location>
    </subcellularLocation>
</comment>
<dbReference type="InterPro" id="IPR023585">
    <property type="entry name" value="Ile-tRNA-ligase_type1"/>
</dbReference>
<evidence type="ECO:0000256" key="3">
    <source>
        <dbReference type="ARBA" id="ARBA00022598"/>
    </source>
</evidence>
<dbReference type="Pfam" id="PF00133">
    <property type="entry name" value="tRNA-synt_1"/>
    <property type="match status" value="1"/>
</dbReference>
<comment type="similarity">
    <text evidence="1 12">Belongs to the class-I aminoacyl-tRNA synthetase family. IleS type 1 subfamily.</text>
</comment>
<dbReference type="SUPFAM" id="SSF50677">
    <property type="entry name" value="ValRS/IleRS/LeuRS editing domain"/>
    <property type="match status" value="1"/>
</dbReference>
<evidence type="ECO:0000256" key="1">
    <source>
        <dbReference type="ARBA" id="ARBA00006887"/>
    </source>
</evidence>
<feature type="short sequence motif" description="'KMSKS' region" evidence="12">
    <location>
        <begin position="632"/>
        <end position="636"/>
    </location>
</feature>
<comment type="caution">
    <text evidence="17">The sequence shown here is derived from an EMBL/GenBank/DDBJ whole genome shotgun (WGS) entry which is preliminary data.</text>
</comment>
<evidence type="ECO:0000256" key="10">
    <source>
        <dbReference type="ARBA" id="ARBA00025217"/>
    </source>
</evidence>
<dbReference type="CDD" id="cd00818">
    <property type="entry name" value="IleRS_core"/>
    <property type="match status" value="1"/>
</dbReference>
<protein>
    <recommendedName>
        <fullName evidence="12">Isoleucine--tRNA ligase</fullName>
        <ecNumber evidence="12">6.1.1.5</ecNumber>
    </recommendedName>
    <alternativeName>
        <fullName evidence="12">Isoleucyl-tRNA synthetase</fullName>
        <shortName evidence="12">IleRS</shortName>
    </alternativeName>
</protein>
<dbReference type="InterPro" id="IPR009008">
    <property type="entry name" value="Val/Leu/Ile-tRNA-synth_edit"/>
</dbReference>
<evidence type="ECO:0000313" key="18">
    <source>
        <dbReference type="Proteomes" id="UP001174908"/>
    </source>
</evidence>
<feature type="binding site" evidence="12">
    <location>
        <position position="939"/>
    </location>
    <ligand>
        <name>Zn(2+)</name>
        <dbReference type="ChEBI" id="CHEBI:29105"/>
    </ligand>
</feature>
<dbReference type="SUPFAM" id="SSF47323">
    <property type="entry name" value="Anticodon-binding domain of a subclass of class I aminoacyl-tRNA synthetases"/>
    <property type="match status" value="1"/>
</dbReference>